<evidence type="ECO:0000313" key="1">
    <source>
        <dbReference type="EMBL" id="GHO98970.1"/>
    </source>
</evidence>
<dbReference type="EMBL" id="BNJK01000002">
    <property type="protein sequence ID" value="GHO98970.1"/>
    <property type="molecule type" value="Genomic_DNA"/>
</dbReference>
<keyword evidence="2" id="KW-1185">Reference proteome</keyword>
<dbReference type="AlphaFoldDB" id="A0A8J3IY95"/>
<comment type="caution">
    <text evidence="1">The sequence shown here is derived from an EMBL/GenBank/DDBJ whole genome shotgun (WGS) entry which is preliminary data.</text>
</comment>
<evidence type="ECO:0000313" key="2">
    <source>
        <dbReference type="Proteomes" id="UP000597444"/>
    </source>
</evidence>
<reference evidence="1" key="1">
    <citation type="submission" date="2020-10" db="EMBL/GenBank/DDBJ databases">
        <title>Taxonomic study of unclassified bacteria belonging to the class Ktedonobacteria.</title>
        <authorList>
            <person name="Yabe S."/>
            <person name="Wang C.M."/>
            <person name="Zheng Y."/>
            <person name="Sakai Y."/>
            <person name="Cavaletti L."/>
            <person name="Monciardini P."/>
            <person name="Donadio S."/>
        </authorList>
    </citation>
    <scope>NUCLEOTIDE SEQUENCE</scope>
    <source>
        <strain evidence="1">ID150040</strain>
    </source>
</reference>
<organism evidence="1 2">
    <name type="scientific">Reticulibacter mediterranei</name>
    <dbReference type="NCBI Taxonomy" id="2778369"/>
    <lineage>
        <taxon>Bacteria</taxon>
        <taxon>Bacillati</taxon>
        <taxon>Chloroflexota</taxon>
        <taxon>Ktedonobacteria</taxon>
        <taxon>Ktedonobacterales</taxon>
        <taxon>Reticulibacteraceae</taxon>
        <taxon>Reticulibacter</taxon>
    </lineage>
</organism>
<dbReference type="Proteomes" id="UP000597444">
    <property type="component" value="Unassembled WGS sequence"/>
</dbReference>
<protein>
    <submittedName>
        <fullName evidence="1">Uncharacterized protein</fullName>
    </submittedName>
</protein>
<proteinExistence type="predicted"/>
<accession>A0A8J3IY95</accession>
<name>A0A8J3IY95_9CHLR</name>
<dbReference type="RefSeq" id="WP_220209638.1">
    <property type="nucleotide sequence ID" value="NZ_BNJK01000002.1"/>
</dbReference>
<sequence>MQADLRQFSYKEVPALPQGYSLILNIDEYIVTLLAFDQIRAQCRCSPAAFRILFILARAPYGANYAELLACLCCSESIFRKVWTTSSHEEALALLAPLVERWQRQLEKAALRGQSALEKELKMVRRATKERSGLNTILKKPGFSLSVQALYRKGYQLAPALPLQESRSS</sequence>
<gene>
    <name evidence="1" type="ORF">KSF_090180</name>
</gene>